<dbReference type="InterPro" id="IPR007900">
    <property type="entry name" value="TAF4_C"/>
</dbReference>
<evidence type="ECO:0000256" key="2">
    <source>
        <dbReference type="ARBA" id="ARBA00006178"/>
    </source>
</evidence>
<evidence type="ECO:0000256" key="3">
    <source>
        <dbReference type="ARBA" id="ARBA00017306"/>
    </source>
</evidence>
<feature type="compositionally biased region" description="Low complexity" evidence="9">
    <location>
        <begin position="433"/>
        <end position="467"/>
    </location>
</feature>
<feature type="compositionally biased region" description="Low complexity" evidence="9">
    <location>
        <begin position="983"/>
        <end position="993"/>
    </location>
</feature>
<organism evidence="11 12">
    <name type="scientific">Coemansia javaensis</name>
    <dbReference type="NCBI Taxonomy" id="2761396"/>
    <lineage>
        <taxon>Eukaryota</taxon>
        <taxon>Fungi</taxon>
        <taxon>Fungi incertae sedis</taxon>
        <taxon>Zoopagomycota</taxon>
        <taxon>Kickxellomycotina</taxon>
        <taxon>Kickxellomycetes</taxon>
        <taxon>Kickxellales</taxon>
        <taxon>Kickxellaceae</taxon>
        <taxon>Coemansia</taxon>
    </lineage>
</organism>
<evidence type="ECO:0000256" key="9">
    <source>
        <dbReference type="SAM" id="MobiDB-lite"/>
    </source>
</evidence>
<dbReference type="GO" id="GO:0016251">
    <property type="term" value="F:RNA polymerase II general transcription initiation factor activity"/>
    <property type="evidence" value="ECO:0007669"/>
    <property type="project" value="TreeGrafter"/>
</dbReference>
<feature type="compositionally biased region" description="Basic and acidic residues" evidence="9">
    <location>
        <begin position="703"/>
        <end position="728"/>
    </location>
</feature>
<dbReference type="AlphaFoldDB" id="A0A9W8LGU7"/>
<dbReference type="Pfam" id="PF05236">
    <property type="entry name" value="TAF4"/>
    <property type="match status" value="1"/>
</dbReference>
<name>A0A9W8LGU7_9FUNG</name>
<feature type="region of interest" description="Disordered" evidence="9">
    <location>
        <begin position="911"/>
        <end position="1017"/>
    </location>
</feature>
<feature type="region of interest" description="Disordered" evidence="9">
    <location>
        <begin position="420"/>
        <end position="483"/>
    </location>
</feature>
<dbReference type="PANTHER" id="PTHR15138:SF14">
    <property type="entry name" value="TRANSCRIPTION INITIATION FACTOR TFIID SUBUNIT 4"/>
    <property type="match status" value="1"/>
</dbReference>
<feature type="compositionally biased region" description="Polar residues" evidence="9">
    <location>
        <begin position="231"/>
        <end position="250"/>
    </location>
</feature>
<reference evidence="11" key="1">
    <citation type="submission" date="2022-07" db="EMBL/GenBank/DDBJ databases">
        <title>Phylogenomic reconstructions and comparative analyses of Kickxellomycotina fungi.</title>
        <authorList>
            <person name="Reynolds N.K."/>
            <person name="Stajich J.E."/>
            <person name="Barry K."/>
            <person name="Grigoriev I.V."/>
            <person name="Crous P."/>
            <person name="Smith M.E."/>
        </authorList>
    </citation>
    <scope>NUCLEOTIDE SEQUENCE</scope>
    <source>
        <strain evidence="11">NBRC 105414</strain>
    </source>
</reference>
<keyword evidence="6" id="KW-0539">Nucleus</keyword>
<dbReference type="EMBL" id="JANBUL010000230">
    <property type="protein sequence ID" value="KAJ2778413.1"/>
    <property type="molecule type" value="Genomic_DNA"/>
</dbReference>
<evidence type="ECO:0000256" key="4">
    <source>
        <dbReference type="ARBA" id="ARBA00023015"/>
    </source>
</evidence>
<feature type="region of interest" description="Disordered" evidence="9">
    <location>
        <begin position="678"/>
        <end position="740"/>
    </location>
</feature>
<comment type="subcellular location">
    <subcellularLocation>
        <location evidence="1">Nucleus</location>
    </subcellularLocation>
</comment>
<evidence type="ECO:0000256" key="8">
    <source>
        <dbReference type="ARBA" id="ARBA00031747"/>
    </source>
</evidence>
<feature type="compositionally biased region" description="Low complexity" evidence="9">
    <location>
        <begin position="9"/>
        <end position="23"/>
    </location>
</feature>
<comment type="caution">
    <text evidence="11">The sequence shown here is derived from an EMBL/GenBank/DDBJ whole genome shotgun (WGS) entry which is preliminary data.</text>
</comment>
<feature type="region of interest" description="Disordered" evidence="9">
    <location>
        <begin position="1050"/>
        <end position="1130"/>
    </location>
</feature>
<comment type="similarity">
    <text evidence="2">Belongs to the TAF4 family.</text>
</comment>
<dbReference type="GO" id="GO:0003677">
    <property type="term" value="F:DNA binding"/>
    <property type="evidence" value="ECO:0007669"/>
    <property type="project" value="TreeGrafter"/>
</dbReference>
<feature type="region of interest" description="Disordered" evidence="9">
    <location>
        <begin position="1"/>
        <end position="23"/>
    </location>
</feature>
<dbReference type="GO" id="GO:0006367">
    <property type="term" value="P:transcription initiation at RNA polymerase II promoter"/>
    <property type="evidence" value="ECO:0007669"/>
    <property type="project" value="TreeGrafter"/>
</dbReference>
<sequence>MADGENTRSSAGTPNATPATSAAAAAAAADASQILFSMSGGAANGLAVSSELDLSSILPGSRPLGSAPHSLAPIPMAADIDQLVRSLGDSVDTSKVSDDDINKLLGSINADFSAGLALPGVPAGIPGADSLGLLSRNLGIGLDAGGASKADEGGAGLLDGAAFSPAQSASLGTLSSHSHSHSSAMDILQGRSGAEVGSPAPAQAQPGVLGQPLAAHPATPEMGGAGAHRSGASTPYSGSQGHTPDASTARGSAEPQAAGQYRPPSARPQPPPAAATSPAARPPPAAHRPPTAQRPPRPMQGVRPMPRPRPPPSDFSAQQQQQQQRPQRPPLPGHGGGPRPGQPRPGVRPGVAGGGGGDSTDPSRWLAATMSTLPPGQQERLAELFRGLQSKAVNFPTFMRDAEAIMGPKFQDMLALMREQGQRPAPTPPPQSQPQSQPQQQPQQQRLQRPVRPHGSPGAPQQSAPSPGHRPGTPTAASGARPVAPQGALADMATLAAHHGGAQGDADRPGAAGLGGLGGMTFETVIARWRQIILNPLIPGEQLVRLSMQLSNFGDLLANPTGPMASISEDERGQQFAQISKLQALIAQRQLVRGPVAPGPQAPGSRPASPQGDAAGRPGAARPAAAGAKKRPGDVLRPGSPAAARPGVKRLRLGVDAGAESDAEQQHQSHLELPGPAAALGSAHASDDDGGGGGADPYRARARLADSARERETQRRARERERRERERQNSGSGSGGNAFSLDDVIGCTGVNLVEESEMILSSGPPHHGLRAHDAYDAPPDDAAAGPALATSVIGSVEVARGRMSRGAFATLSVVEALVARVCQRAHMRAVAADVVPYLSLALQERLRSFMELVTAAAHHRTRTQTLPPPPLDPVTRLPLYKITPHLDVKKQLAVIERIDQLREQARKLRLAGGEQRGDDADRAQQAGDAAAGAAKKGDDGSRPGATPTAAEAAAGGSGSVAPTAGDGSRQSSEAPQHAGGSEPGDAPRGPGAAKRGRKRDDGGSGDAPAYNSKNMPEELQNQISNMTALRAVGGVRKGWMNAATPSWLTGAAASSPADSAPKPPRMAATPEAVDAAAWPGGGGLTPRSATGSGSMDHGAEPRSASTSHSRERSFSGPGASDDPDAHAPRLQAPLAPHRPVTLAAPLLVTVRDCLFSLERERLGPVRVGRGGGRRVLVQSYTKYNQH</sequence>
<evidence type="ECO:0000259" key="10">
    <source>
        <dbReference type="Pfam" id="PF05236"/>
    </source>
</evidence>
<evidence type="ECO:0000313" key="12">
    <source>
        <dbReference type="Proteomes" id="UP001140217"/>
    </source>
</evidence>
<evidence type="ECO:0000256" key="5">
    <source>
        <dbReference type="ARBA" id="ARBA00023163"/>
    </source>
</evidence>
<evidence type="ECO:0000313" key="11">
    <source>
        <dbReference type="EMBL" id="KAJ2778413.1"/>
    </source>
</evidence>
<feature type="compositionally biased region" description="Low complexity" evidence="9">
    <location>
        <begin position="1051"/>
        <end position="1060"/>
    </location>
</feature>
<dbReference type="OrthoDB" id="21060at2759"/>
<evidence type="ECO:0000256" key="7">
    <source>
        <dbReference type="ARBA" id="ARBA00025346"/>
    </source>
</evidence>
<gene>
    <name evidence="11" type="ORF">H4R18_004605</name>
</gene>
<evidence type="ECO:0000256" key="1">
    <source>
        <dbReference type="ARBA" id="ARBA00004123"/>
    </source>
</evidence>
<accession>A0A9W8LGU7</accession>
<comment type="function">
    <text evidence="7">Functions as a component of the DNA-binding general transcription factor complex TFIID. Binding of TFIID to a promoter (with or without TATA element) is the initial step in pre-initiation complex (PIC) formation. TFIID plays a key role in the regulation of gene expression by RNA polymerase II through different activities such as transcription activator interaction, core promoter recognition and selectivity, TFIIA and TFIIB interaction, chromatin modification (histone acetylation by TAF1), facilitation of DNA opening and initiation of transcription.</text>
</comment>
<proteinExistence type="inferred from homology"/>
<keyword evidence="12" id="KW-1185">Reference proteome</keyword>
<feature type="region of interest" description="Disordered" evidence="9">
    <location>
        <begin position="594"/>
        <end position="649"/>
    </location>
</feature>
<protein>
    <recommendedName>
        <fullName evidence="3">Transcription initiation factor TFIID subunit 4</fullName>
    </recommendedName>
    <alternativeName>
        <fullName evidence="8">TBP-associated factor 4</fullName>
    </alternativeName>
</protein>
<feature type="compositionally biased region" description="Low complexity" evidence="9">
    <location>
        <begin position="923"/>
        <end position="934"/>
    </location>
</feature>
<feature type="region of interest" description="Disordered" evidence="9">
    <location>
        <begin position="192"/>
        <end position="373"/>
    </location>
</feature>
<feature type="compositionally biased region" description="Low complexity" evidence="9">
    <location>
        <begin position="612"/>
        <end position="627"/>
    </location>
</feature>
<dbReference type="GO" id="GO:0005669">
    <property type="term" value="C:transcription factor TFIID complex"/>
    <property type="evidence" value="ECO:0007669"/>
    <property type="project" value="InterPro"/>
</dbReference>
<dbReference type="InterPro" id="IPR045144">
    <property type="entry name" value="TAF4"/>
</dbReference>
<dbReference type="PANTHER" id="PTHR15138">
    <property type="entry name" value="TRANSCRIPTION INITIATION FACTOR TFIID SUBUNIT 4"/>
    <property type="match status" value="1"/>
</dbReference>
<feature type="compositionally biased region" description="Pro residues" evidence="9">
    <location>
        <begin position="280"/>
        <end position="298"/>
    </location>
</feature>
<evidence type="ECO:0000256" key="6">
    <source>
        <dbReference type="ARBA" id="ARBA00023242"/>
    </source>
</evidence>
<keyword evidence="4" id="KW-0805">Transcription regulation</keyword>
<feature type="compositionally biased region" description="Low complexity" evidence="9">
    <location>
        <begin position="943"/>
        <end position="965"/>
    </location>
</feature>
<dbReference type="Proteomes" id="UP001140217">
    <property type="component" value="Unassembled WGS sequence"/>
</dbReference>
<keyword evidence="5" id="KW-0804">Transcription</keyword>
<feature type="domain" description="Transcription initiation factor TFIID component TAF4 C-terminal" evidence="10">
    <location>
        <begin position="741"/>
        <end position="984"/>
    </location>
</feature>
<dbReference type="CDD" id="cd08045">
    <property type="entry name" value="HFD_TAF4"/>
    <property type="match status" value="1"/>
</dbReference>